<dbReference type="InterPro" id="IPR035940">
    <property type="entry name" value="CAP_sf"/>
</dbReference>
<evidence type="ECO:0000313" key="3">
    <source>
        <dbReference type="EMBL" id="KAL3767396.1"/>
    </source>
</evidence>
<dbReference type="InterPro" id="IPR014044">
    <property type="entry name" value="CAP_dom"/>
</dbReference>
<dbReference type="Pfam" id="PF00188">
    <property type="entry name" value="CAP"/>
    <property type="match status" value="1"/>
</dbReference>
<dbReference type="FunFam" id="3.40.33.10:FF:000040">
    <property type="entry name" value="Predicted protein"/>
    <property type="match status" value="1"/>
</dbReference>
<accession>A0ABD3MX57</accession>
<dbReference type="SMART" id="SM00198">
    <property type="entry name" value="SCP"/>
    <property type="match status" value="1"/>
</dbReference>
<protein>
    <recommendedName>
        <fullName evidence="2">SCP domain-containing protein</fullName>
    </recommendedName>
</protein>
<dbReference type="AlphaFoldDB" id="A0ABD3MX57"/>
<dbReference type="SUPFAM" id="SSF55797">
    <property type="entry name" value="PR-1-like"/>
    <property type="match status" value="1"/>
</dbReference>
<proteinExistence type="predicted"/>
<dbReference type="Gene3D" id="3.40.33.10">
    <property type="entry name" value="CAP"/>
    <property type="match status" value="1"/>
</dbReference>
<evidence type="ECO:0000313" key="4">
    <source>
        <dbReference type="Proteomes" id="UP001530400"/>
    </source>
</evidence>
<evidence type="ECO:0000256" key="1">
    <source>
        <dbReference type="SAM" id="SignalP"/>
    </source>
</evidence>
<organism evidence="3 4">
    <name type="scientific">Cyclotella atomus</name>
    <dbReference type="NCBI Taxonomy" id="382360"/>
    <lineage>
        <taxon>Eukaryota</taxon>
        <taxon>Sar</taxon>
        <taxon>Stramenopiles</taxon>
        <taxon>Ochrophyta</taxon>
        <taxon>Bacillariophyta</taxon>
        <taxon>Coscinodiscophyceae</taxon>
        <taxon>Thalassiosirophycidae</taxon>
        <taxon>Stephanodiscales</taxon>
        <taxon>Stephanodiscaceae</taxon>
        <taxon>Cyclotella</taxon>
    </lineage>
</organism>
<feature type="domain" description="SCP" evidence="2">
    <location>
        <begin position="45"/>
        <end position="186"/>
    </location>
</feature>
<feature type="signal peptide" evidence="1">
    <location>
        <begin position="1"/>
        <end position="20"/>
    </location>
</feature>
<keyword evidence="1" id="KW-0732">Signal</keyword>
<keyword evidence="4" id="KW-1185">Reference proteome</keyword>
<name>A0ABD3MX57_9STRA</name>
<feature type="chain" id="PRO_5044876827" description="SCP domain-containing protein" evidence="1">
    <location>
        <begin position="21"/>
        <end position="213"/>
    </location>
</feature>
<reference evidence="3 4" key="1">
    <citation type="submission" date="2024-10" db="EMBL/GenBank/DDBJ databases">
        <title>Updated reference genomes for cyclostephanoid diatoms.</title>
        <authorList>
            <person name="Roberts W.R."/>
            <person name="Alverson A.J."/>
        </authorList>
    </citation>
    <scope>NUCLEOTIDE SEQUENCE [LARGE SCALE GENOMIC DNA]</scope>
    <source>
        <strain evidence="3 4">AJA010-31</strain>
    </source>
</reference>
<comment type="caution">
    <text evidence="3">The sequence shown here is derived from an EMBL/GenBank/DDBJ whole genome shotgun (WGS) entry which is preliminary data.</text>
</comment>
<sequence>MKTVLLAISLLVASVAMVAGGDNKLALYYDYTEDERSGSQRGISNQRKTTWRIQHNNMRKKYQVEYGGRYRALRWNAQLEEEAHAWAEEIVKTCVNKAPGSGENPNQWGVNAAVRGGTRSFQPVQNIMKLWENKLEKGYPLNQVMTQVLWRGTKFVGCSDAASPIGSEKTCTASVCYYGKAGNCLFKKYGNWTEAVINAPGCSANCPEGIEKC</sequence>
<gene>
    <name evidence="3" type="ORF">ACHAWO_010415</name>
</gene>
<dbReference type="InterPro" id="IPR001283">
    <property type="entry name" value="CRISP-related"/>
</dbReference>
<dbReference type="Proteomes" id="UP001530400">
    <property type="component" value="Unassembled WGS sequence"/>
</dbReference>
<dbReference type="PANTHER" id="PTHR10334">
    <property type="entry name" value="CYSTEINE-RICH SECRETORY PROTEIN-RELATED"/>
    <property type="match status" value="1"/>
</dbReference>
<dbReference type="EMBL" id="JALLPJ020001367">
    <property type="protein sequence ID" value="KAL3767396.1"/>
    <property type="molecule type" value="Genomic_DNA"/>
</dbReference>
<evidence type="ECO:0000259" key="2">
    <source>
        <dbReference type="SMART" id="SM00198"/>
    </source>
</evidence>